<evidence type="ECO:0000256" key="14">
    <source>
        <dbReference type="SAM" id="Phobius"/>
    </source>
</evidence>
<evidence type="ECO:0000256" key="6">
    <source>
        <dbReference type="ARBA" id="ARBA00022475"/>
    </source>
</evidence>
<dbReference type="InterPro" id="IPR043427">
    <property type="entry name" value="YscJ/FliF"/>
</dbReference>
<evidence type="ECO:0000313" key="20">
    <source>
        <dbReference type="Proteomes" id="UP000321726"/>
    </source>
</evidence>
<keyword evidence="18" id="KW-0282">Flagellum</keyword>
<feature type="region of interest" description="Disordered" evidence="13">
    <location>
        <begin position="278"/>
        <end position="354"/>
    </location>
</feature>
<reference evidence="18 19" key="1">
    <citation type="submission" date="2016-11" db="EMBL/GenBank/DDBJ databases">
        <authorList>
            <person name="Jaros S."/>
            <person name="Januszkiewicz K."/>
            <person name="Wedrychowicz H."/>
        </authorList>
    </citation>
    <scope>NUCLEOTIDE SEQUENCE [LARGE SCALE GENOMIC DNA]</scope>
    <source>
        <strain evidence="18 19">DSM 4740</strain>
    </source>
</reference>
<name>A0A1M7G178_9GAMM</name>
<dbReference type="InterPro" id="IPR013556">
    <property type="entry name" value="Flag_M-ring_C"/>
</dbReference>
<evidence type="ECO:0000256" key="10">
    <source>
        <dbReference type="ARBA" id="ARBA00023143"/>
    </source>
</evidence>
<feature type="domain" description="Flagellar M-ring C-terminal" evidence="16">
    <location>
        <begin position="257"/>
        <end position="436"/>
    </location>
</feature>
<dbReference type="NCBIfam" id="TIGR00206">
    <property type="entry name" value="fliF"/>
    <property type="match status" value="1"/>
</dbReference>
<evidence type="ECO:0000259" key="16">
    <source>
        <dbReference type="Pfam" id="PF08345"/>
    </source>
</evidence>
<protein>
    <recommendedName>
        <fullName evidence="5 12">Flagellar M-ring protein</fullName>
    </recommendedName>
</protein>
<dbReference type="PIRSF" id="PIRSF004862">
    <property type="entry name" value="FliF"/>
    <property type="match status" value="1"/>
</dbReference>
<dbReference type="InterPro" id="IPR000067">
    <property type="entry name" value="FlgMring_FliF"/>
</dbReference>
<dbReference type="PANTHER" id="PTHR30046">
    <property type="entry name" value="FLAGELLAR M-RING PROTEIN"/>
    <property type="match status" value="1"/>
</dbReference>
<dbReference type="Proteomes" id="UP000184123">
    <property type="component" value="Unassembled WGS sequence"/>
</dbReference>
<dbReference type="GO" id="GO:0003774">
    <property type="term" value="F:cytoskeletal motor activity"/>
    <property type="evidence" value="ECO:0007669"/>
    <property type="project" value="InterPro"/>
</dbReference>
<dbReference type="EMBL" id="BJXU01000052">
    <property type="protein sequence ID" value="GEN23613.1"/>
    <property type="molecule type" value="Genomic_DNA"/>
</dbReference>
<sequence>MSAAASDDAKHTGSSPLADLATRLRGKPIIAVIIAAAACIAMIIALLLWASRPQYRVLFSNLSEADGGAIITELDSRGIPYRFASGGNTLLVPGDQVPVLRLQLAEKGLPHAGNVGLELMDHQEFGISQFAEQINYQRGLEGELARSITSLGPVASARVHLALSRDSVFVRKREPAKASVMLSLEPGRQLSDGQIAAIVHLVSSSVPDLANEGVTVVDQSGRLLSSPTTHGMGLDGTQLDYVSQLEQTYQQRIEDILTPILGPGNVKAQVTAQIDFSRREETSEQYSPNQPPNEATVRSRQSSLDYNGQGNLASGIPGALSNTPPGTAPSPIDNGTAGANDEATSEESANGRMRRDDVINYEVDRLVSHVQHQRGQIQRLSAAVVVNYQQVTNDNGVTEPQPLASEQLTQIEGLVHQAMGFSEERGDALTVVNSPFSQPEGPADLAWWRDPGIQQLALSSGRYLLVGLAILLLYLLVLRPVIRRYTESPVMPTAAAGFHATVGEDDQAAENDSESIDGSDDTPTYAREAKRQRKATTYEQHLNDLREMAQEDPRMIAMIVRGWINDND</sequence>
<feature type="domain" description="Flagellar M-ring N-terminal" evidence="15">
    <location>
        <begin position="51"/>
        <end position="225"/>
    </location>
</feature>
<evidence type="ECO:0000256" key="4">
    <source>
        <dbReference type="ARBA" id="ARBA00007971"/>
    </source>
</evidence>
<dbReference type="RefSeq" id="WP_073435199.1">
    <property type="nucleotide sequence ID" value="NZ_BJXU01000052.1"/>
</dbReference>
<dbReference type="Pfam" id="PF08345">
    <property type="entry name" value="YscJ_FliF_C"/>
    <property type="match status" value="1"/>
</dbReference>
<accession>A0A1M7G178</accession>
<feature type="transmembrane region" description="Helical" evidence="14">
    <location>
        <begin position="29"/>
        <end position="50"/>
    </location>
</feature>
<evidence type="ECO:0000313" key="18">
    <source>
        <dbReference type="EMBL" id="SHM10124.1"/>
    </source>
</evidence>
<comment type="subunit">
    <text evidence="11">The basal body constitutes a major portion of the flagellar organelle and consists of four rings (L,P,S, and M) mounted on a central rod. The M ring is integral to the inner membrane of the cell and may be connected to the flagellar rod via the S ring. The S (supramembrane ring) lies just distal to the M ring. The L and P rings lie in the outer membrane and the periplasmic space, respectively.</text>
</comment>
<keyword evidence="20" id="KW-1185">Reference proteome</keyword>
<comment type="subcellular location">
    <subcellularLocation>
        <location evidence="2 12">Bacterial flagellum basal body</location>
    </subcellularLocation>
    <subcellularLocation>
        <location evidence="3">Cell membrane</location>
        <topology evidence="3">Multi-pass membrane protein</topology>
    </subcellularLocation>
</comment>
<feature type="compositionally biased region" description="Polar residues" evidence="13">
    <location>
        <begin position="284"/>
        <end position="312"/>
    </location>
</feature>
<evidence type="ECO:0000313" key="17">
    <source>
        <dbReference type="EMBL" id="GEN23613.1"/>
    </source>
</evidence>
<evidence type="ECO:0000256" key="1">
    <source>
        <dbReference type="ARBA" id="ARBA00003820"/>
    </source>
</evidence>
<feature type="transmembrane region" description="Helical" evidence="14">
    <location>
        <begin position="463"/>
        <end position="482"/>
    </location>
</feature>
<dbReference type="InterPro" id="IPR006182">
    <property type="entry name" value="FliF_N_dom"/>
</dbReference>
<gene>
    <name evidence="17" type="primary">fliF</name>
    <name evidence="17" type="ORF">HCU01_15620</name>
    <name evidence="18" type="ORF">SAMN05660971_02152</name>
</gene>
<evidence type="ECO:0000256" key="3">
    <source>
        <dbReference type="ARBA" id="ARBA00004651"/>
    </source>
</evidence>
<dbReference type="STRING" id="44933.SAMN05660971_02152"/>
<dbReference type="PANTHER" id="PTHR30046:SF0">
    <property type="entry name" value="FLAGELLAR M-RING PROTEIN"/>
    <property type="match status" value="1"/>
</dbReference>
<keyword evidence="9 14" id="KW-0472">Membrane</keyword>
<organism evidence="18 19">
    <name type="scientific">Halomonas cupida</name>
    <dbReference type="NCBI Taxonomy" id="44933"/>
    <lineage>
        <taxon>Bacteria</taxon>
        <taxon>Pseudomonadati</taxon>
        <taxon>Pseudomonadota</taxon>
        <taxon>Gammaproteobacteria</taxon>
        <taxon>Oceanospirillales</taxon>
        <taxon>Halomonadaceae</taxon>
        <taxon>Halomonas</taxon>
    </lineage>
</organism>
<evidence type="ECO:0000256" key="7">
    <source>
        <dbReference type="ARBA" id="ARBA00022692"/>
    </source>
</evidence>
<keyword evidence="6" id="KW-1003">Cell membrane</keyword>
<keyword evidence="18" id="KW-0969">Cilium</keyword>
<dbReference type="InterPro" id="IPR045851">
    <property type="entry name" value="AMP-bd_C_sf"/>
</dbReference>
<dbReference type="GO" id="GO:0071973">
    <property type="term" value="P:bacterial-type flagellum-dependent cell motility"/>
    <property type="evidence" value="ECO:0007669"/>
    <property type="project" value="InterPro"/>
</dbReference>
<feature type="region of interest" description="Disordered" evidence="13">
    <location>
        <begin position="506"/>
        <end position="534"/>
    </location>
</feature>
<evidence type="ECO:0000256" key="13">
    <source>
        <dbReference type="SAM" id="MobiDB-lite"/>
    </source>
</evidence>
<dbReference type="PRINTS" id="PR01009">
    <property type="entry name" value="FLGMRINGFLIF"/>
</dbReference>
<evidence type="ECO:0000256" key="12">
    <source>
        <dbReference type="PIRNR" id="PIRNR004862"/>
    </source>
</evidence>
<dbReference type="AlphaFoldDB" id="A0A1M7G178"/>
<dbReference type="Gene3D" id="3.30.300.30">
    <property type="match status" value="1"/>
</dbReference>
<dbReference type="OrthoDB" id="8554211at2"/>
<evidence type="ECO:0000259" key="15">
    <source>
        <dbReference type="Pfam" id="PF01514"/>
    </source>
</evidence>
<dbReference type="GO" id="GO:0005886">
    <property type="term" value="C:plasma membrane"/>
    <property type="evidence" value="ECO:0007669"/>
    <property type="project" value="UniProtKB-SubCell"/>
</dbReference>
<keyword evidence="8 14" id="KW-1133">Transmembrane helix</keyword>
<feature type="compositionally biased region" description="Acidic residues" evidence="13">
    <location>
        <begin position="506"/>
        <end position="520"/>
    </location>
</feature>
<dbReference type="EMBL" id="FRCA01000005">
    <property type="protein sequence ID" value="SHM10124.1"/>
    <property type="molecule type" value="Genomic_DNA"/>
</dbReference>
<proteinExistence type="inferred from homology"/>
<dbReference type="Proteomes" id="UP000321726">
    <property type="component" value="Unassembled WGS sequence"/>
</dbReference>
<evidence type="ECO:0000256" key="5">
    <source>
        <dbReference type="ARBA" id="ARBA00017949"/>
    </source>
</evidence>
<dbReference type="Pfam" id="PF01514">
    <property type="entry name" value="YscJ_FliF"/>
    <property type="match status" value="1"/>
</dbReference>
<evidence type="ECO:0000313" key="19">
    <source>
        <dbReference type="Proteomes" id="UP000184123"/>
    </source>
</evidence>
<dbReference type="GO" id="GO:0009431">
    <property type="term" value="C:bacterial-type flagellum basal body, MS ring"/>
    <property type="evidence" value="ECO:0007669"/>
    <property type="project" value="InterPro"/>
</dbReference>
<comment type="similarity">
    <text evidence="4 12">Belongs to the FliF family.</text>
</comment>
<evidence type="ECO:0000256" key="11">
    <source>
        <dbReference type="ARBA" id="ARBA00025936"/>
    </source>
</evidence>
<comment type="function">
    <text evidence="1 12">The M ring may be actively involved in energy transduction.</text>
</comment>
<reference evidence="17 20" key="2">
    <citation type="submission" date="2019-07" db="EMBL/GenBank/DDBJ databases">
        <title>Whole genome shotgun sequence of Halomonas cupida NBRC 102219.</title>
        <authorList>
            <person name="Hosoyama A."/>
            <person name="Uohara A."/>
            <person name="Ohji S."/>
            <person name="Ichikawa N."/>
        </authorList>
    </citation>
    <scope>NUCLEOTIDE SEQUENCE [LARGE SCALE GENOMIC DNA]</scope>
    <source>
        <strain evidence="17 20">NBRC 102219</strain>
    </source>
</reference>
<keyword evidence="18" id="KW-0966">Cell projection</keyword>
<keyword evidence="10 12" id="KW-0975">Bacterial flagellum</keyword>
<keyword evidence="7 14" id="KW-0812">Transmembrane</keyword>
<evidence type="ECO:0000256" key="2">
    <source>
        <dbReference type="ARBA" id="ARBA00004117"/>
    </source>
</evidence>
<evidence type="ECO:0000256" key="8">
    <source>
        <dbReference type="ARBA" id="ARBA00022989"/>
    </source>
</evidence>
<evidence type="ECO:0000256" key="9">
    <source>
        <dbReference type="ARBA" id="ARBA00023136"/>
    </source>
</evidence>